<reference evidence="1 2" key="1">
    <citation type="submission" date="2023-12" db="EMBL/GenBank/DDBJ databases">
        <title>Micromonospora sp. nov., isolated from Atacama Desert.</title>
        <authorList>
            <person name="Carro L."/>
            <person name="Golinska P."/>
            <person name="Klenk H.-P."/>
            <person name="Goodfellow M."/>
        </authorList>
    </citation>
    <scope>NUCLEOTIDE SEQUENCE [LARGE SCALE GENOMIC DNA]</scope>
    <source>
        <strain evidence="1 2">4G53</strain>
    </source>
</reference>
<sequence length="85" mass="9134">MTPHLVRKYTGHAITADAMTAARQHAGALPMLAAALTNTCHALAATEADLKRGPVVCGMRFNALIAQRSAHISHLRALTRLWLAH</sequence>
<gene>
    <name evidence="1" type="ORF">U2F25_31600</name>
</gene>
<keyword evidence="2" id="KW-1185">Reference proteome</keyword>
<comment type="caution">
    <text evidence="1">The sequence shown here is derived from an EMBL/GenBank/DDBJ whole genome shotgun (WGS) entry which is preliminary data.</text>
</comment>
<dbReference type="EMBL" id="JAXOTQ010000057">
    <property type="protein sequence ID" value="MDZ5493951.1"/>
    <property type="molecule type" value="Genomic_DNA"/>
</dbReference>
<evidence type="ECO:0000313" key="1">
    <source>
        <dbReference type="EMBL" id="MDZ5493951.1"/>
    </source>
</evidence>
<evidence type="ECO:0000313" key="2">
    <source>
        <dbReference type="Proteomes" id="UP001290101"/>
    </source>
</evidence>
<accession>A0ABU5JN17</accession>
<organism evidence="1 2">
    <name type="scientific">Micromonospora sicca</name>
    <dbReference type="NCBI Taxonomy" id="2202420"/>
    <lineage>
        <taxon>Bacteria</taxon>
        <taxon>Bacillati</taxon>
        <taxon>Actinomycetota</taxon>
        <taxon>Actinomycetes</taxon>
        <taxon>Micromonosporales</taxon>
        <taxon>Micromonosporaceae</taxon>
        <taxon>Micromonospora</taxon>
    </lineage>
</organism>
<name>A0ABU5JN17_9ACTN</name>
<protein>
    <submittedName>
        <fullName evidence="1">Uncharacterized protein</fullName>
    </submittedName>
</protein>
<dbReference type="Proteomes" id="UP001290101">
    <property type="component" value="Unassembled WGS sequence"/>
</dbReference>
<proteinExistence type="predicted"/>
<dbReference type="RefSeq" id="WP_322443469.1">
    <property type="nucleotide sequence ID" value="NZ_JAXOTQ010000057.1"/>
</dbReference>